<accession>A0AAE2CAM5</accession>
<evidence type="ECO:0000313" key="2">
    <source>
        <dbReference type="Proteomes" id="UP001293254"/>
    </source>
</evidence>
<name>A0AAE2CAM5_9LAMI</name>
<proteinExistence type="predicted"/>
<dbReference type="EMBL" id="JACGWO010000011">
    <property type="protein sequence ID" value="KAK4415204.1"/>
    <property type="molecule type" value="Genomic_DNA"/>
</dbReference>
<sequence>MTESNTMRVGATLPDLGVASLGDGLRCAGVVACDYFEGDGAAPFSFGGIEAGRRGTDAEAGGEGQHYEGGGWRTQAKRWLTAGGGEKIADGGGCEGTPGFFMGEREIHGVDDEKRVKEVEIVEGGLDLGFTLYRIRLEVNGERGGEKTNASQRATIEYEPERRGCCQCFH</sequence>
<evidence type="ECO:0000313" key="1">
    <source>
        <dbReference type="EMBL" id="KAK4415204.1"/>
    </source>
</evidence>
<dbReference type="AlphaFoldDB" id="A0AAE2CAM5"/>
<organism evidence="1 2">
    <name type="scientific">Sesamum alatum</name>
    <dbReference type="NCBI Taxonomy" id="300844"/>
    <lineage>
        <taxon>Eukaryota</taxon>
        <taxon>Viridiplantae</taxon>
        <taxon>Streptophyta</taxon>
        <taxon>Embryophyta</taxon>
        <taxon>Tracheophyta</taxon>
        <taxon>Spermatophyta</taxon>
        <taxon>Magnoliopsida</taxon>
        <taxon>eudicotyledons</taxon>
        <taxon>Gunneridae</taxon>
        <taxon>Pentapetalae</taxon>
        <taxon>asterids</taxon>
        <taxon>lamiids</taxon>
        <taxon>Lamiales</taxon>
        <taxon>Pedaliaceae</taxon>
        <taxon>Sesamum</taxon>
    </lineage>
</organism>
<reference evidence="1" key="1">
    <citation type="submission" date="2020-06" db="EMBL/GenBank/DDBJ databases">
        <authorList>
            <person name="Li T."/>
            <person name="Hu X."/>
            <person name="Zhang T."/>
            <person name="Song X."/>
            <person name="Zhang H."/>
            <person name="Dai N."/>
            <person name="Sheng W."/>
            <person name="Hou X."/>
            <person name="Wei L."/>
        </authorList>
    </citation>
    <scope>NUCLEOTIDE SEQUENCE</scope>
    <source>
        <strain evidence="1">3651</strain>
        <tissue evidence="1">Leaf</tissue>
    </source>
</reference>
<keyword evidence="2" id="KW-1185">Reference proteome</keyword>
<comment type="caution">
    <text evidence="1">The sequence shown here is derived from an EMBL/GenBank/DDBJ whole genome shotgun (WGS) entry which is preliminary data.</text>
</comment>
<dbReference type="Gene3D" id="3.30.530.20">
    <property type="match status" value="1"/>
</dbReference>
<dbReference type="InterPro" id="IPR023393">
    <property type="entry name" value="START-like_dom_sf"/>
</dbReference>
<protein>
    <submittedName>
        <fullName evidence="1">Uncharacterized protein</fullName>
    </submittedName>
</protein>
<gene>
    <name evidence="1" type="ORF">Salat_2627600</name>
</gene>
<dbReference type="Proteomes" id="UP001293254">
    <property type="component" value="Unassembled WGS sequence"/>
</dbReference>
<reference evidence="1" key="2">
    <citation type="journal article" date="2024" name="Plant">
        <title>Genomic evolution and insights into agronomic trait innovations of Sesamum species.</title>
        <authorList>
            <person name="Miao H."/>
            <person name="Wang L."/>
            <person name="Qu L."/>
            <person name="Liu H."/>
            <person name="Sun Y."/>
            <person name="Le M."/>
            <person name="Wang Q."/>
            <person name="Wei S."/>
            <person name="Zheng Y."/>
            <person name="Lin W."/>
            <person name="Duan Y."/>
            <person name="Cao H."/>
            <person name="Xiong S."/>
            <person name="Wang X."/>
            <person name="Wei L."/>
            <person name="Li C."/>
            <person name="Ma Q."/>
            <person name="Ju M."/>
            <person name="Zhao R."/>
            <person name="Li G."/>
            <person name="Mu C."/>
            <person name="Tian Q."/>
            <person name="Mei H."/>
            <person name="Zhang T."/>
            <person name="Gao T."/>
            <person name="Zhang H."/>
        </authorList>
    </citation>
    <scope>NUCLEOTIDE SEQUENCE</scope>
    <source>
        <strain evidence="1">3651</strain>
    </source>
</reference>